<dbReference type="EMBL" id="JACBYE010000032">
    <property type="protein sequence ID" value="NYS94377.1"/>
    <property type="molecule type" value="Genomic_DNA"/>
</dbReference>
<protein>
    <submittedName>
        <fullName evidence="1">Uncharacterized protein</fullName>
    </submittedName>
</protein>
<reference evidence="1 2" key="1">
    <citation type="submission" date="2020-07" db="EMBL/GenBank/DDBJ databases">
        <title>MOT database genomes.</title>
        <authorList>
            <person name="Joseph S."/>
            <person name="Aduse-Opoku J."/>
            <person name="Hashim A."/>
            <person name="Wade W."/>
            <person name="Curtis M."/>
        </authorList>
    </citation>
    <scope>NUCLEOTIDE SEQUENCE [LARGE SCALE GENOMIC DNA]</scope>
    <source>
        <strain evidence="1 2">DSM 100099</strain>
    </source>
</reference>
<dbReference type="AlphaFoldDB" id="A0A853EV11"/>
<accession>A0A853EV11</accession>
<name>A0A853EV11_9MICO</name>
<evidence type="ECO:0000313" key="2">
    <source>
        <dbReference type="Proteomes" id="UP000561011"/>
    </source>
</evidence>
<keyword evidence="2" id="KW-1185">Reference proteome</keyword>
<organism evidence="1 2">
    <name type="scientific">Sanguibacter inulinus</name>
    <dbReference type="NCBI Taxonomy" id="60922"/>
    <lineage>
        <taxon>Bacteria</taxon>
        <taxon>Bacillati</taxon>
        <taxon>Actinomycetota</taxon>
        <taxon>Actinomycetes</taxon>
        <taxon>Micrococcales</taxon>
        <taxon>Sanguibacteraceae</taxon>
        <taxon>Sanguibacter</taxon>
    </lineage>
</organism>
<evidence type="ECO:0000313" key="1">
    <source>
        <dbReference type="EMBL" id="NYS94377.1"/>
    </source>
</evidence>
<dbReference type="Proteomes" id="UP000561011">
    <property type="component" value="Unassembled WGS sequence"/>
</dbReference>
<sequence length="417" mass="44106">MHDVTSGTDQLALVPLFIAVEPRDPRGEADLPLEAIEHVPAATVGEVADVLGQLGVPADLMDGAVLGAPEWVVARTVGWSDGRIVRWAPDENPVDGPYPTLSSDDVAAYLARALDVACRIATDLEIPGETPGDDAVGLVIEARAGAVVGRIRSTEVPRLAYLTGADLWFAQVDGISVIAGVEPAADLEAVVTSPTSTPTIGLERNGPWRRMGLVRGGQMVTAHEWGPRWFRVDPSGGSDSASGVLSLVDDYFSAPTADADEIAQQFDLSPAQTDRLTTLLDDADADDPFTALMRLLGLPVEAAEVAEGWLPPADLPDVRRIESQPLVRALWSSVTTVPTEPGHLNDLQRLWIERPTAYWVLAGAETVLCAVGAAVALRGPGAPGSRGRRVLGRALVALTVLNLADLAVPRRLRGLGR</sequence>
<dbReference type="RefSeq" id="WP_179913793.1">
    <property type="nucleotide sequence ID" value="NZ_JACBYE010000032.1"/>
</dbReference>
<proteinExistence type="predicted"/>
<gene>
    <name evidence="1" type="ORF">HZZ10_12720</name>
</gene>
<comment type="caution">
    <text evidence="1">The sequence shown here is derived from an EMBL/GenBank/DDBJ whole genome shotgun (WGS) entry which is preliminary data.</text>
</comment>